<sequence length="57" mass="6240">MESGSMTNSSRSKKADQMMRLDGNIISCKILITQVGWSVTFAIKLPLVVSPELEGIK</sequence>
<gene>
    <name evidence="2" type="ORF">SLEP1_g15040</name>
</gene>
<keyword evidence="1" id="KW-0812">Transmembrane</keyword>
<evidence type="ECO:0000313" key="3">
    <source>
        <dbReference type="Proteomes" id="UP001054252"/>
    </source>
</evidence>
<dbReference type="AlphaFoldDB" id="A0AAV5IVI7"/>
<keyword evidence="1" id="KW-1133">Transmembrane helix</keyword>
<keyword evidence="1" id="KW-0472">Membrane</keyword>
<keyword evidence="3" id="KW-1185">Reference proteome</keyword>
<proteinExistence type="predicted"/>
<comment type="caution">
    <text evidence="2">The sequence shown here is derived from an EMBL/GenBank/DDBJ whole genome shotgun (WGS) entry which is preliminary data.</text>
</comment>
<evidence type="ECO:0000313" key="2">
    <source>
        <dbReference type="EMBL" id="GKV02626.1"/>
    </source>
</evidence>
<name>A0AAV5IVI7_9ROSI</name>
<organism evidence="2 3">
    <name type="scientific">Rubroshorea leprosula</name>
    <dbReference type="NCBI Taxonomy" id="152421"/>
    <lineage>
        <taxon>Eukaryota</taxon>
        <taxon>Viridiplantae</taxon>
        <taxon>Streptophyta</taxon>
        <taxon>Embryophyta</taxon>
        <taxon>Tracheophyta</taxon>
        <taxon>Spermatophyta</taxon>
        <taxon>Magnoliopsida</taxon>
        <taxon>eudicotyledons</taxon>
        <taxon>Gunneridae</taxon>
        <taxon>Pentapetalae</taxon>
        <taxon>rosids</taxon>
        <taxon>malvids</taxon>
        <taxon>Malvales</taxon>
        <taxon>Dipterocarpaceae</taxon>
        <taxon>Rubroshorea</taxon>
    </lineage>
</organism>
<accession>A0AAV5IVI7</accession>
<dbReference type="EMBL" id="BPVZ01000019">
    <property type="protein sequence ID" value="GKV02626.1"/>
    <property type="molecule type" value="Genomic_DNA"/>
</dbReference>
<reference evidence="2 3" key="1">
    <citation type="journal article" date="2021" name="Commun. Biol.">
        <title>The genome of Shorea leprosula (Dipterocarpaceae) highlights the ecological relevance of drought in aseasonal tropical rainforests.</title>
        <authorList>
            <person name="Ng K.K.S."/>
            <person name="Kobayashi M.J."/>
            <person name="Fawcett J.A."/>
            <person name="Hatakeyama M."/>
            <person name="Paape T."/>
            <person name="Ng C.H."/>
            <person name="Ang C.C."/>
            <person name="Tnah L.H."/>
            <person name="Lee C.T."/>
            <person name="Nishiyama T."/>
            <person name="Sese J."/>
            <person name="O'Brien M.J."/>
            <person name="Copetti D."/>
            <person name="Mohd Noor M.I."/>
            <person name="Ong R.C."/>
            <person name="Putra M."/>
            <person name="Sireger I.Z."/>
            <person name="Indrioko S."/>
            <person name="Kosugi Y."/>
            <person name="Izuno A."/>
            <person name="Isagi Y."/>
            <person name="Lee S.L."/>
            <person name="Shimizu K.K."/>
        </authorList>
    </citation>
    <scope>NUCLEOTIDE SEQUENCE [LARGE SCALE GENOMIC DNA]</scope>
    <source>
        <strain evidence="2">214</strain>
    </source>
</reference>
<protein>
    <submittedName>
        <fullName evidence="2">Uncharacterized protein</fullName>
    </submittedName>
</protein>
<dbReference type="Proteomes" id="UP001054252">
    <property type="component" value="Unassembled WGS sequence"/>
</dbReference>
<evidence type="ECO:0000256" key="1">
    <source>
        <dbReference type="SAM" id="Phobius"/>
    </source>
</evidence>
<feature type="transmembrane region" description="Helical" evidence="1">
    <location>
        <begin position="21"/>
        <end position="43"/>
    </location>
</feature>